<dbReference type="CDD" id="cd07313">
    <property type="entry name" value="terB_like_2"/>
    <property type="match status" value="1"/>
</dbReference>
<feature type="domain" description="Co-chaperone DjlA N-terminal" evidence="1">
    <location>
        <begin position="23"/>
        <end position="138"/>
    </location>
</feature>
<dbReference type="Proteomes" id="UP000610558">
    <property type="component" value="Unassembled WGS sequence"/>
</dbReference>
<evidence type="ECO:0000259" key="1">
    <source>
        <dbReference type="Pfam" id="PF05099"/>
    </source>
</evidence>
<comment type="caution">
    <text evidence="2">The sequence shown here is derived from an EMBL/GenBank/DDBJ whole genome shotgun (WGS) entry which is preliminary data.</text>
</comment>
<dbReference type="SUPFAM" id="SSF158682">
    <property type="entry name" value="TerB-like"/>
    <property type="match status" value="1"/>
</dbReference>
<organism evidence="2 3">
    <name type="scientific">Spongiibacter pelagi</name>
    <dbReference type="NCBI Taxonomy" id="2760804"/>
    <lineage>
        <taxon>Bacteria</taxon>
        <taxon>Pseudomonadati</taxon>
        <taxon>Pseudomonadota</taxon>
        <taxon>Gammaproteobacteria</taxon>
        <taxon>Cellvibrionales</taxon>
        <taxon>Spongiibacteraceae</taxon>
        <taxon>Spongiibacter</taxon>
    </lineage>
</organism>
<reference evidence="2" key="1">
    <citation type="submission" date="2020-09" db="EMBL/GenBank/DDBJ databases">
        <authorList>
            <person name="Yoon J.-W."/>
        </authorList>
    </citation>
    <scope>NUCLEOTIDE SEQUENCE</scope>
    <source>
        <strain evidence="2">KMU-158</strain>
    </source>
</reference>
<dbReference type="AlphaFoldDB" id="A0A927GVK7"/>
<proteinExistence type="predicted"/>
<evidence type="ECO:0000313" key="3">
    <source>
        <dbReference type="Proteomes" id="UP000610558"/>
    </source>
</evidence>
<accession>A0A927GVK7</accession>
<dbReference type="Gene3D" id="1.10.3680.10">
    <property type="entry name" value="TerB-like"/>
    <property type="match status" value="1"/>
</dbReference>
<dbReference type="Pfam" id="PF05099">
    <property type="entry name" value="TerB"/>
    <property type="match status" value="1"/>
</dbReference>
<dbReference type="InterPro" id="IPR029024">
    <property type="entry name" value="TerB-like"/>
</dbReference>
<dbReference type="RefSeq" id="WP_190763378.1">
    <property type="nucleotide sequence ID" value="NZ_JACXLD010000002.1"/>
</dbReference>
<sequence>MFDVIKKFFSADEAPEESMSLALAAGALLMEVSKADYSQDASEVDKIRELLVQHYQISLQEIEGFIASVQGTASDSTALYPFTRYINDNCSIEEKYQLVHALWTVAAEDGVICKYEEHLIRKISDLIYLPHREFIRAKLDVTDSL</sequence>
<gene>
    <name evidence="2" type="ORF">IB286_05700</name>
</gene>
<keyword evidence="3" id="KW-1185">Reference proteome</keyword>
<protein>
    <submittedName>
        <fullName evidence="2">TerB family tellurite resistance protein</fullName>
    </submittedName>
</protein>
<evidence type="ECO:0000313" key="2">
    <source>
        <dbReference type="EMBL" id="MBD2858500.1"/>
    </source>
</evidence>
<dbReference type="EMBL" id="JACXLD010000002">
    <property type="protein sequence ID" value="MBD2858500.1"/>
    <property type="molecule type" value="Genomic_DNA"/>
</dbReference>
<name>A0A927GVK7_9GAMM</name>
<dbReference type="InterPro" id="IPR007791">
    <property type="entry name" value="DjlA_N"/>
</dbReference>